<protein>
    <submittedName>
        <fullName evidence="1">Para-aminobenzoate synthase, aminase component</fullName>
        <ecNumber evidence="1">2.6.1.85</ecNumber>
    </submittedName>
</protein>
<keyword evidence="1" id="KW-0032">Aminotransferase</keyword>
<proteinExistence type="predicted"/>
<dbReference type="GO" id="GO:0046820">
    <property type="term" value="F:4-amino-4-deoxychorismate synthase activity"/>
    <property type="evidence" value="ECO:0007669"/>
    <property type="project" value="UniProtKB-EC"/>
</dbReference>
<accession>A0A150N6W3</accession>
<dbReference type="AlphaFoldDB" id="A0A150N6W3"/>
<evidence type="ECO:0000313" key="2">
    <source>
        <dbReference type="Proteomes" id="UP000075324"/>
    </source>
</evidence>
<evidence type="ECO:0000313" key="1">
    <source>
        <dbReference type="EMBL" id="KYD32332.1"/>
    </source>
</evidence>
<comment type="caution">
    <text evidence="1">The sequence shown here is derived from an EMBL/GenBank/DDBJ whole genome shotgun (WGS) entry which is preliminary data.</text>
</comment>
<dbReference type="EC" id="2.6.1.85" evidence="1"/>
<gene>
    <name evidence="1" type="ORF">B4110_0029</name>
</gene>
<keyword evidence="1" id="KW-0808">Transferase</keyword>
<sequence length="39" mass="4879">MRKWRNRKRRTIPYSKHDWFRQYKMLAAGEPYHALLESG</sequence>
<dbReference type="Proteomes" id="UP000075324">
    <property type="component" value="Unassembled WGS sequence"/>
</dbReference>
<organism evidence="1 2">
    <name type="scientific">Parageobacillus toebii</name>
    <dbReference type="NCBI Taxonomy" id="153151"/>
    <lineage>
        <taxon>Bacteria</taxon>
        <taxon>Bacillati</taxon>
        <taxon>Bacillota</taxon>
        <taxon>Bacilli</taxon>
        <taxon>Bacillales</taxon>
        <taxon>Anoxybacillaceae</taxon>
        <taxon>Parageobacillus</taxon>
    </lineage>
</organism>
<name>A0A150N6W3_9BACL</name>
<dbReference type="EMBL" id="LQYW01000015">
    <property type="protein sequence ID" value="KYD32332.1"/>
    <property type="molecule type" value="Genomic_DNA"/>
</dbReference>
<reference evidence="1 2" key="1">
    <citation type="submission" date="2016-01" db="EMBL/GenBank/DDBJ databases">
        <title>Draft Genome Sequences of Seven Thermophilic Sporeformers Isolated from Foods.</title>
        <authorList>
            <person name="Berendsen E.M."/>
            <person name="Wells-Bennik M.H."/>
            <person name="Krawcyk A.O."/>
            <person name="De Jong A."/>
            <person name="Holsappel S."/>
            <person name="Eijlander R.T."/>
            <person name="Kuipers O.P."/>
        </authorList>
    </citation>
    <scope>NUCLEOTIDE SEQUENCE [LARGE SCALE GENOMIC DNA]</scope>
    <source>
        <strain evidence="1 2">B4110</strain>
    </source>
</reference>